<organism evidence="1 2">
    <name type="scientific">Devosia nitrariae</name>
    <dbReference type="NCBI Taxonomy" id="2071872"/>
    <lineage>
        <taxon>Bacteria</taxon>
        <taxon>Pseudomonadati</taxon>
        <taxon>Pseudomonadota</taxon>
        <taxon>Alphaproteobacteria</taxon>
        <taxon>Hyphomicrobiales</taxon>
        <taxon>Devosiaceae</taxon>
        <taxon>Devosia</taxon>
    </lineage>
</organism>
<evidence type="ECO:0000313" key="1">
    <source>
        <dbReference type="EMBL" id="GLQ56561.1"/>
    </source>
</evidence>
<name>A0ABQ5W9V5_9HYPH</name>
<gene>
    <name evidence="1" type="ORF">GCM10010862_38200</name>
</gene>
<evidence type="ECO:0008006" key="3">
    <source>
        <dbReference type="Google" id="ProtNLM"/>
    </source>
</evidence>
<accession>A0ABQ5W9V5</accession>
<dbReference type="EMBL" id="BSNS01000020">
    <property type="protein sequence ID" value="GLQ56561.1"/>
    <property type="molecule type" value="Genomic_DNA"/>
</dbReference>
<evidence type="ECO:0000313" key="2">
    <source>
        <dbReference type="Proteomes" id="UP001156691"/>
    </source>
</evidence>
<dbReference type="Proteomes" id="UP001156691">
    <property type="component" value="Unassembled WGS sequence"/>
</dbReference>
<protein>
    <recommendedName>
        <fullName evidence="3">DprA winged helix domain-containing protein</fullName>
    </recommendedName>
</protein>
<sequence length="71" mass="7381">MHVTADQRLRLLAFLIDSGPSSLAQCASEIGRPDPASAVLQLSAAGIVDVDLTRPIGPATLVDLPQPKFAS</sequence>
<keyword evidence="2" id="KW-1185">Reference proteome</keyword>
<reference evidence="2" key="1">
    <citation type="journal article" date="2019" name="Int. J. Syst. Evol. Microbiol.">
        <title>The Global Catalogue of Microorganisms (GCM) 10K type strain sequencing project: providing services to taxonomists for standard genome sequencing and annotation.</title>
        <authorList>
            <consortium name="The Broad Institute Genomics Platform"/>
            <consortium name="The Broad Institute Genome Sequencing Center for Infectious Disease"/>
            <person name="Wu L."/>
            <person name="Ma J."/>
        </authorList>
    </citation>
    <scope>NUCLEOTIDE SEQUENCE [LARGE SCALE GENOMIC DNA]</scope>
    <source>
        <strain evidence="2">NBRC 112416</strain>
    </source>
</reference>
<comment type="caution">
    <text evidence="1">The sequence shown here is derived from an EMBL/GenBank/DDBJ whole genome shotgun (WGS) entry which is preliminary data.</text>
</comment>
<proteinExistence type="predicted"/>